<proteinExistence type="predicted"/>
<dbReference type="InterPro" id="IPR036390">
    <property type="entry name" value="WH_DNA-bd_sf"/>
</dbReference>
<dbReference type="SUPFAM" id="SSF46785">
    <property type="entry name" value="Winged helix' DNA-binding domain"/>
    <property type="match status" value="1"/>
</dbReference>
<dbReference type="AlphaFoldDB" id="A0A645H4U6"/>
<reference evidence="2" key="1">
    <citation type="submission" date="2019-08" db="EMBL/GenBank/DDBJ databases">
        <authorList>
            <person name="Kucharzyk K."/>
            <person name="Murdoch R.W."/>
            <person name="Higgins S."/>
            <person name="Loffler F."/>
        </authorList>
    </citation>
    <scope>NUCLEOTIDE SEQUENCE</scope>
</reference>
<organism evidence="2">
    <name type="scientific">bioreactor metagenome</name>
    <dbReference type="NCBI Taxonomy" id="1076179"/>
    <lineage>
        <taxon>unclassified sequences</taxon>
        <taxon>metagenomes</taxon>
        <taxon>ecological metagenomes</taxon>
    </lineage>
</organism>
<dbReference type="PANTHER" id="PTHR43252">
    <property type="entry name" value="TRANSCRIPTIONAL REGULATOR YQJI"/>
    <property type="match status" value="1"/>
</dbReference>
<accession>A0A645H4U6</accession>
<dbReference type="InterPro" id="IPR036388">
    <property type="entry name" value="WH-like_DNA-bd_sf"/>
</dbReference>
<dbReference type="EMBL" id="VSSQ01086330">
    <property type="protein sequence ID" value="MPN33700.1"/>
    <property type="molecule type" value="Genomic_DNA"/>
</dbReference>
<dbReference type="InterPro" id="IPR005149">
    <property type="entry name" value="Tscrpt_reg_PadR_N"/>
</dbReference>
<feature type="domain" description="Transcription regulator PadR N-terminal" evidence="1">
    <location>
        <begin position="14"/>
        <end position="81"/>
    </location>
</feature>
<protein>
    <recommendedName>
        <fullName evidence="1">Transcription regulator PadR N-terminal domain-containing protein</fullName>
    </recommendedName>
</protein>
<comment type="caution">
    <text evidence="2">The sequence shown here is derived from an EMBL/GenBank/DDBJ whole genome shotgun (WGS) entry which is preliminary data.</text>
</comment>
<evidence type="ECO:0000313" key="2">
    <source>
        <dbReference type="EMBL" id="MPN33700.1"/>
    </source>
</evidence>
<evidence type="ECO:0000259" key="1">
    <source>
        <dbReference type="Pfam" id="PF03551"/>
    </source>
</evidence>
<sequence length="104" mass="12001">MDVQLKRGVIEACVLKLLSRGDSYGYLLSRDAADIIALSESTLYPVLKRLEASGAVDSYRREHNGRLRKYYHLTEAGRKLIDDSLSEWAEISKVYEFIREDHHE</sequence>
<name>A0A645H4U6_9ZZZZ</name>
<dbReference type="PANTHER" id="PTHR43252:SF7">
    <property type="entry name" value="TRANSCRIPTIONAL REGULATOR YQJI"/>
    <property type="match status" value="1"/>
</dbReference>
<gene>
    <name evidence="2" type="ORF">SDC9_181191</name>
</gene>
<dbReference type="Pfam" id="PF03551">
    <property type="entry name" value="PadR"/>
    <property type="match status" value="1"/>
</dbReference>
<dbReference type="Gene3D" id="1.10.10.10">
    <property type="entry name" value="Winged helix-like DNA-binding domain superfamily/Winged helix DNA-binding domain"/>
    <property type="match status" value="1"/>
</dbReference>